<accession>A0AA38CQH6</accession>
<protein>
    <recommendedName>
        <fullName evidence="2">Retroviral polymerase SH3-like domain-containing protein</fullName>
    </recommendedName>
</protein>
<feature type="domain" description="Retroviral polymerase SH3-like" evidence="2">
    <location>
        <begin position="2"/>
        <end position="27"/>
    </location>
</feature>
<evidence type="ECO:0000313" key="3">
    <source>
        <dbReference type="EMBL" id="KAH9300734.1"/>
    </source>
</evidence>
<gene>
    <name evidence="3" type="ORF">KI387_012317</name>
</gene>
<feature type="compositionally biased region" description="Acidic residues" evidence="1">
    <location>
        <begin position="53"/>
        <end position="62"/>
    </location>
</feature>
<evidence type="ECO:0000259" key="2">
    <source>
        <dbReference type="Pfam" id="PF25597"/>
    </source>
</evidence>
<evidence type="ECO:0000313" key="4">
    <source>
        <dbReference type="Proteomes" id="UP000824469"/>
    </source>
</evidence>
<comment type="caution">
    <text evidence="3">The sequence shown here is derived from an EMBL/GenBank/DDBJ whole genome shotgun (WGS) entry which is preliminary data.</text>
</comment>
<evidence type="ECO:0000256" key="1">
    <source>
        <dbReference type="SAM" id="MobiDB-lite"/>
    </source>
</evidence>
<proteinExistence type="predicted"/>
<reference evidence="3 4" key="1">
    <citation type="journal article" date="2021" name="Nat. Plants">
        <title>The Taxus genome provides insights into paclitaxel biosynthesis.</title>
        <authorList>
            <person name="Xiong X."/>
            <person name="Gou J."/>
            <person name="Liao Q."/>
            <person name="Li Y."/>
            <person name="Zhou Q."/>
            <person name="Bi G."/>
            <person name="Li C."/>
            <person name="Du R."/>
            <person name="Wang X."/>
            <person name="Sun T."/>
            <person name="Guo L."/>
            <person name="Liang H."/>
            <person name="Lu P."/>
            <person name="Wu Y."/>
            <person name="Zhang Z."/>
            <person name="Ro D.K."/>
            <person name="Shang Y."/>
            <person name="Huang S."/>
            <person name="Yan J."/>
        </authorList>
    </citation>
    <scope>NUCLEOTIDE SEQUENCE [LARGE SCALE GENOMIC DNA]</scope>
    <source>
        <strain evidence="3">Ta-2019</strain>
    </source>
</reference>
<dbReference type="Pfam" id="PF25597">
    <property type="entry name" value="SH3_retrovirus"/>
    <property type="match status" value="1"/>
</dbReference>
<feature type="compositionally biased region" description="Basic and acidic residues" evidence="1">
    <location>
        <begin position="43"/>
        <end position="52"/>
    </location>
</feature>
<sequence length="71" mass="8295">LGYRLMDPKTRRVYTSWDVEFFEKKEAYAPSIYSHDEKIIPRVKTKDGNHFDDDSDDGEDNEIQPPTGTTK</sequence>
<dbReference type="EMBL" id="JAHRHJ020000009">
    <property type="protein sequence ID" value="KAH9300734.1"/>
    <property type="molecule type" value="Genomic_DNA"/>
</dbReference>
<dbReference type="AlphaFoldDB" id="A0AA38CQH6"/>
<name>A0AA38CQH6_TAXCH</name>
<organism evidence="3 4">
    <name type="scientific">Taxus chinensis</name>
    <name type="common">Chinese yew</name>
    <name type="synonym">Taxus wallichiana var. chinensis</name>
    <dbReference type="NCBI Taxonomy" id="29808"/>
    <lineage>
        <taxon>Eukaryota</taxon>
        <taxon>Viridiplantae</taxon>
        <taxon>Streptophyta</taxon>
        <taxon>Embryophyta</taxon>
        <taxon>Tracheophyta</taxon>
        <taxon>Spermatophyta</taxon>
        <taxon>Pinopsida</taxon>
        <taxon>Pinidae</taxon>
        <taxon>Conifers II</taxon>
        <taxon>Cupressales</taxon>
        <taxon>Taxaceae</taxon>
        <taxon>Taxus</taxon>
    </lineage>
</organism>
<dbReference type="Proteomes" id="UP000824469">
    <property type="component" value="Unassembled WGS sequence"/>
</dbReference>
<feature type="non-terminal residue" evidence="3">
    <location>
        <position position="71"/>
    </location>
</feature>
<feature type="region of interest" description="Disordered" evidence="1">
    <location>
        <begin position="43"/>
        <end position="71"/>
    </location>
</feature>
<feature type="non-terminal residue" evidence="3">
    <location>
        <position position="1"/>
    </location>
</feature>
<keyword evidence="4" id="KW-1185">Reference proteome</keyword>
<dbReference type="InterPro" id="IPR057670">
    <property type="entry name" value="SH3_retrovirus"/>
</dbReference>